<sequence length="69" mass="7334">MGWLAAVVATPPLGMAPFCEGGAYKHSARRSYRPRGSDACYKGRHSWVRRPPATHSTATYAATTVVAAG</sequence>
<protein>
    <submittedName>
        <fullName evidence="1">Uncharacterized protein</fullName>
    </submittedName>
</protein>
<evidence type="ECO:0000313" key="1">
    <source>
        <dbReference type="EMBL" id="RRT43946.1"/>
    </source>
</evidence>
<dbReference type="AlphaFoldDB" id="A0A426XWT6"/>
<comment type="caution">
    <text evidence="1">The sequence shown here is derived from an EMBL/GenBank/DDBJ whole genome shotgun (WGS) entry which is preliminary data.</text>
</comment>
<gene>
    <name evidence="1" type="ORF">B296_00023718</name>
</gene>
<dbReference type="Proteomes" id="UP000287651">
    <property type="component" value="Unassembled WGS sequence"/>
</dbReference>
<name>A0A426XWT6_ENSVE</name>
<reference evidence="1 2" key="1">
    <citation type="journal article" date="2014" name="Agronomy (Basel)">
        <title>A Draft Genome Sequence for Ensete ventricosum, the Drought-Tolerant Tree Against Hunger.</title>
        <authorList>
            <person name="Harrison J."/>
            <person name="Moore K.A."/>
            <person name="Paszkiewicz K."/>
            <person name="Jones T."/>
            <person name="Grant M."/>
            <person name="Ambacheew D."/>
            <person name="Muzemil S."/>
            <person name="Studholme D.J."/>
        </authorList>
    </citation>
    <scope>NUCLEOTIDE SEQUENCE [LARGE SCALE GENOMIC DNA]</scope>
</reference>
<accession>A0A426XWT6</accession>
<organism evidence="1 2">
    <name type="scientific">Ensete ventricosum</name>
    <name type="common">Abyssinian banana</name>
    <name type="synonym">Musa ensete</name>
    <dbReference type="NCBI Taxonomy" id="4639"/>
    <lineage>
        <taxon>Eukaryota</taxon>
        <taxon>Viridiplantae</taxon>
        <taxon>Streptophyta</taxon>
        <taxon>Embryophyta</taxon>
        <taxon>Tracheophyta</taxon>
        <taxon>Spermatophyta</taxon>
        <taxon>Magnoliopsida</taxon>
        <taxon>Liliopsida</taxon>
        <taxon>Zingiberales</taxon>
        <taxon>Musaceae</taxon>
        <taxon>Ensete</taxon>
    </lineage>
</organism>
<dbReference type="EMBL" id="AMZH03016806">
    <property type="protein sequence ID" value="RRT43946.1"/>
    <property type="molecule type" value="Genomic_DNA"/>
</dbReference>
<proteinExistence type="predicted"/>
<evidence type="ECO:0000313" key="2">
    <source>
        <dbReference type="Proteomes" id="UP000287651"/>
    </source>
</evidence>